<proteinExistence type="predicted"/>
<reference evidence="1 2" key="1">
    <citation type="submission" date="2011-12" db="EMBL/GenBank/DDBJ databases">
        <title>The Genome Sequence of Prevotella maculosa OT 289.</title>
        <authorList>
            <consortium name="The Broad Institute Genome Sequencing Platform"/>
            <person name="Earl A."/>
            <person name="Ward D."/>
            <person name="Feldgarden M."/>
            <person name="Gevers D."/>
            <person name="Izard J."/>
            <person name="Blanton J.M."/>
            <person name="Mathney J."/>
            <person name="Tanner A.C."/>
            <person name="Dewhirst F.E."/>
            <person name="Young S.K."/>
            <person name="Zeng Q."/>
            <person name="Gargeya S."/>
            <person name="Fitzgerald M."/>
            <person name="Haas B."/>
            <person name="Abouelleil A."/>
            <person name="Alvarado L."/>
            <person name="Arachchi H.M."/>
            <person name="Berlin A."/>
            <person name="Chapman S.B."/>
            <person name="Gearin G."/>
            <person name="Goldberg J."/>
            <person name="Griggs A."/>
            <person name="Gujja S."/>
            <person name="Hansen M."/>
            <person name="Heiman D."/>
            <person name="Howarth C."/>
            <person name="Larimer J."/>
            <person name="Lui A."/>
            <person name="MacDonald P.J.P."/>
            <person name="McCowen C."/>
            <person name="Montmayeur A."/>
            <person name="Murphy C."/>
            <person name="Neiman D."/>
            <person name="Pearson M."/>
            <person name="Priest M."/>
            <person name="Roberts A."/>
            <person name="Saif S."/>
            <person name="Shea T."/>
            <person name="Sisk P."/>
            <person name="Stolte C."/>
            <person name="Sykes S."/>
            <person name="Wortman J."/>
            <person name="Nusbaum C."/>
            <person name="Birren B."/>
        </authorList>
    </citation>
    <scope>NUCLEOTIDE SEQUENCE [LARGE SCALE GENOMIC DNA]</scope>
    <source>
        <strain evidence="1 2">OT 289</strain>
    </source>
</reference>
<comment type="caution">
    <text evidence="1">The sequence shown here is derived from an EMBL/GenBank/DDBJ whole genome shotgun (WGS) entry which is preliminary data.</text>
</comment>
<accession>H1HK08</accession>
<sequence length="30" mass="3391">MLHRFASLEAAIDKERGLYSVVITLKVKDS</sequence>
<dbReference type="Proteomes" id="UP000003167">
    <property type="component" value="Unassembled WGS sequence"/>
</dbReference>
<organism evidence="1 2">
    <name type="scientific">Segatella maculosa OT 289</name>
    <dbReference type="NCBI Taxonomy" id="999422"/>
    <lineage>
        <taxon>Bacteria</taxon>
        <taxon>Pseudomonadati</taxon>
        <taxon>Bacteroidota</taxon>
        <taxon>Bacteroidia</taxon>
        <taxon>Bacteroidales</taxon>
        <taxon>Prevotellaceae</taxon>
        <taxon>Segatella</taxon>
    </lineage>
</organism>
<keyword evidence="2" id="KW-1185">Reference proteome</keyword>
<dbReference type="HOGENOM" id="CLU_3404823_0_0_10"/>
<evidence type="ECO:0000313" key="2">
    <source>
        <dbReference type="Proteomes" id="UP000003167"/>
    </source>
</evidence>
<protein>
    <submittedName>
        <fullName evidence="1">Uncharacterized protein</fullName>
    </submittedName>
</protein>
<evidence type="ECO:0000313" key="1">
    <source>
        <dbReference type="EMBL" id="EHO72909.1"/>
    </source>
</evidence>
<name>H1HK08_9BACT</name>
<dbReference type="AlphaFoldDB" id="H1HK08"/>
<dbReference type="EMBL" id="AGEK01000016">
    <property type="protein sequence ID" value="EHO72909.1"/>
    <property type="molecule type" value="Genomic_DNA"/>
</dbReference>
<dbReference type="STRING" id="999422.HMPREF9944_00502"/>
<gene>
    <name evidence="1" type="ORF">HMPREF9944_00502</name>
</gene>